<reference evidence="2 3" key="1">
    <citation type="submission" date="2023-11" db="EMBL/GenBank/DDBJ databases">
        <authorList>
            <person name="Xu M."/>
            <person name="Jiang T."/>
        </authorList>
    </citation>
    <scope>NUCLEOTIDE SEQUENCE [LARGE SCALE GENOMIC DNA]</scope>
    <source>
        <strain evidence="2 3">SD</strain>
    </source>
</reference>
<evidence type="ECO:0000313" key="3">
    <source>
        <dbReference type="Proteomes" id="UP001277761"/>
    </source>
</evidence>
<dbReference type="RefSeq" id="WP_319954408.1">
    <property type="nucleotide sequence ID" value="NZ_JAXAVX010000005.1"/>
</dbReference>
<accession>A0ABU4VMZ8</accession>
<evidence type="ECO:0000313" key="2">
    <source>
        <dbReference type="EMBL" id="MDX8152253.1"/>
    </source>
</evidence>
<feature type="region of interest" description="Disordered" evidence="1">
    <location>
        <begin position="31"/>
        <end position="50"/>
    </location>
</feature>
<sequence length="660" mass="69806">MTRRRATVPLCLAALLAVVVALVVVRGDRAAAPSRTRPATDDVPTLRDTAPVGSGAVAARAWRLADRLSVEWVDATVRWERRSGRRAARFPSTRGGFSPGAPSYGQLLLAHGVLRTAARRPAGDRWRATAVRVASSAIRTTIGAPRPGAFAQLGMALLWSDRRVRSVLPPPVRRTLARRIRALGPPVVGVKAQGCQRDPTCYSNLKLVEAAAGLELVATGLRGGTGRLADADATAASARAVLDGVRERLDGRAAWRAGSERRAGLSVLSDPPNQPLAYHALSLAMWARAASRLEGAARGRAQDALVRLATTSLGLAAPDGDLTYLGRGQAQAWVQAATLAGAVAAAHAIQRTHRRLAGELVGLADASLGVLEQRHRQMGARGGLAVVPEPRSDYRGVDRYASHLVYNGLALLWLGIAADRAAGLAPDLPGRRTPARRSADLRFVDGASAGTNLTVVRRGRLWIAIHQRSTHPVDPRYGWGLLKVAWRDDAGRWVELTPQRPLQEIHGAARPPASRLALGPLPVDAAGRPLGEPTIAASRSIAGGVAMTGTAPTADGGTTPVTWSIAIRDGAVRIAVRAARAGRWSLLPVRTRRARGPLAGGARPVLRAEAGATWSLPAGARVRSFGSALHSAWHADLWADRVTWTAAAGREQVIRLRPPG</sequence>
<name>A0ABU4VMZ8_9ACTN</name>
<organism evidence="2 3">
    <name type="scientific">Patulibacter brassicae</name>
    <dbReference type="NCBI Taxonomy" id="1705717"/>
    <lineage>
        <taxon>Bacteria</taxon>
        <taxon>Bacillati</taxon>
        <taxon>Actinomycetota</taxon>
        <taxon>Thermoleophilia</taxon>
        <taxon>Solirubrobacterales</taxon>
        <taxon>Patulibacteraceae</taxon>
        <taxon>Patulibacter</taxon>
    </lineage>
</organism>
<dbReference type="Proteomes" id="UP001277761">
    <property type="component" value="Unassembled WGS sequence"/>
</dbReference>
<proteinExistence type="predicted"/>
<evidence type="ECO:0000256" key="1">
    <source>
        <dbReference type="SAM" id="MobiDB-lite"/>
    </source>
</evidence>
<keyword evidence="3" id="KW-1185">Reference proteome</keyword>
<gene>
    <name evidence="2" type="ORF">SK069_11650</name>
</gene>
<dbReference type="EMBL" id="JAXAVX010000005">
    <property type="protein sequence ID" value="MDX8152253.1"/>
    <property type="molecule type" value="Genomic_DNA"/>
</dbReference>
<comment type="caution">
    <text evidence="2">The sequence shown here is derived from an EMBL/GenBank/DDBJ whole genome shotgun (WGS) entry which is preliminary data.</text>
</comment>
<protein>
    <recommendedName>
        <fullName evidence="4">D-glucuronyl C5-epimerase C-terminal domain-containing protein</fullName>
    </recommendedName>
</protein>
<evidence type="ECO:0008006" key="4">
    <source>
        <dbReference type="Google" id="ProtNLM"/>
    </source>
</evidence>